<dbReference type="EC" id="2.7.11.1" evidence="1"/>
<dbReference type="FunFam" id="3.30.200.20:FF:000558">
    <property type="entry name" value="Receptor-like cytosolic serine/threonine-protein kinase RBK1"/>
    <property type="match status" value="1"/>
</dbReference>
<keyword evidence="3" id="KW-0808">Transferase</keyword>
<protein>
    <recommendedName>
        <fullName evidence="1">non-specific serine/threonine protein kinase</fullName>
        <ecNumber evidence="1">2.7.11.1</ecNumber>
    </recommendedName>
</protein>
<organism evidence="12 13">
    <name type="scientific">Rhododendron griersonianum</name>
    <dbReference type="NCBI Taxonomy" id="479676"/>
    <lineage>
        <taxon>Eukaryota</taxon>
        <taxon>Viridiplantae</taxon>
        <taxon>Streptophyta</taxon>
        <taxon>Embryophyta</taxon>
        <taxon>Tracheophyta</taxon>
        <taxon>Spermatophyta</taxon>
        <taxon>Magnoliopsida</taxon>
        <taxon>eudicotyledons</taxon>
        <taxon>Gunneridae</taxon>
        <taxon>Pentapetalae</taxon>
        <taxon>asterids</taxon>
        <taxon>Ericales</taxon>
        <taxon>Ericaceae</taxon>
        <taxon>Ericoideae</taxon>
        <taxon>Rhodoreae</taxon>
        <taxon>Rhododendron</taxon>
    </lineage>
</organism>
<feature type="region of interest" description="Disordered" evidence="10">
    <location>
        <begin position="1"/>
        <end position="61"/>
    </location>
</feature>
<dbReference type="PANTHER" id="PTHR47987:SF7">
    <property type="entry name" value="PROTEIN KINASE SUPERFAMILY PROTEIN"/>
    <property type="match status" value="1"/>
</dbReference>
<dbReference type="Proteomes" id="UP000823749">
    <property type="component" value="Chromosome 10"/>
</dbReference>
<evidence type="ECO:0000313" key="13">
    <source>
        <dbReference type="Proteomes" id="UP000823749"/>
    </source>
</evidence>
<keyword evidence="2" id="KW-0723">Serine/threonine-protein kinase</keyword>
<evidence type="ECO:0000259" key="11">
    <source>
        <dbReference type="PROSITE" id="PS50011"/>
    </source>
</evidence>
<dbReference type="GO" id="GO:0004674">
    <property type="term" value="F:protein serine/threonine kinase activity"/>
    <property type="evidence" value="ECO:0007669"/>
    <property type="project" value="UniProtKB-KW"/>
</dbReference>
<dbReference type="EMBL" id="JACTNZ010000010">
    <property type="protein sequence ID" value="KAG5529613.1"/>
    <property type="molecule type" value="Genomic_DNA"/>
</dbReference>
<evidence type="ECO:0000256" key="4">
    <source>
        <dbReference type="ARBA" id="ARBA00022741"/>
    </source>
</evidence>
<keyword evidence="6 9" id="KW-0067">ATP-binding</keyword>
<accession>A0AAV6ILT1</accession>
<name>A0AAV6ILT1_9ERIC</name>
<comment type="catalytic activity">
    <reaction evidence="8">
        <text>L-seryl-[protein] + ATP = O-phospho-L-seryl-[protein] + ADP + H(+)</text>
        <dbReference type="Rhea" id="RHEA:17989"/>
        <dbReference type="Rhea" id="RHEA-COMP:9863"/>
        <dbReference type="Rhea" id="RHEA-COMP:11604"/>
        <dbReference type="ChEBI" id="CHEBI:15378"/>
        <dbReference type="ChEBI" id="CHEBI:29999"/>
        <dbReference type="ChEBI" id="CHEBI:30616"/>
        <dbReference type="ChEBI" id="CHEBI:83421"/>
        <dbReference type="ChEBI" id="CHEBI:456216"/>
        <dbReference type="EC" id="2.7.11.1"/>
    </reaction>
</comment>
<dbReference type="SUPFAM" id="SSF56112">
    <property type="entry name" value="Protein kinase-like (PK-like)"/>
    <property type="match status" value="1"/>
</dbReference>
<comment type="caution">
    <text evidence="12">The sequence shown here is derived from an EMBL/GenBank/DDBJ whole genome shotgun (WGS) entry which is preliminary data.</text>
</comment>
<evidence type="ECO:0000313" key="12">
    <source>
        <dbReference type="EMBL" id="KAG5529613.1"/>
    </source>
</evidence>
<dbReference type="Pfam" id="PF07714">
    <property type="entry name" value="PK_Tyr_Ser-Thr"/>
    <property type="match status" value="1"/>
</dbReference>
<evidence type="ECO:0000256" key="10">
    <source>
        <dbReference type="SAM" id="MobiDB-lite"/>
    </source>
</evidence>
<dbReference type="InterPro" id="IPR001245">
    <property type="entry name" value="Ser-Thr/Tyr_kinase_cat_dom"/>
</dbReference>
<evidence type="ECO:0000256" key="8">
    <source>
        <dbReference type="ARBA" id="ARBA00048679"/>
    </source>
</evidence>
<evidence type="ECO:0000256" key="1">
    <source>
        <dbReference type="ARBA" id="ARBA00012513"/>
    </source>
</evidence>
<feature type="domain" description="Protein kinase" evidence="11">
    <location>
        <begin position="151"/>
        <end position="348"/>
    </location>
</feature>
<evidence type="ECO:0000256" key="5">
    <source>
        <dbReference type="ARBA" id="ARBA00022777"/>
    </source>
</evidence>
<dbReference type="Gene3D" id="1.10.510.10">
    <property type="entry name" value="Transferase(Phosphotransferase) domain 1"/>
    <property type="match status" value="1"/>
</dbReference>
<feature type="binding site" evidence="9">
    <location>
        <position position="179"/>
    </location>
    <ligand>
        <name>ATP</name>
        <dbReference type="ChEBI" id="CHEBI:30616"/>
    </ligand>
</feature>
<gene>
    <name evidence="12" type="ORF">RHGRI_030107</name>
</gene>
<dbReference type="InterPro" id="IPR046958">
    <property type="entry name" value="RBK1/2/STUNTED"/>
</dbReference>
<keyword evidence="4 9" id="KW-0547">Nucleotide-binding</keyword>
<dbReference type="PROSITE" id="PS00107">
    <property type="entry name" value="PROTEIN_KINASE_ATP"/>
    <property type="match status" value="1"/>
</dbReference>
<comment type="catalytic activity">
    <reaction evidence="7">
        <text>L-threonyl-[protein] + ATP = O-phospho-L-threonyl-[protein] + ADP + H(+)</text>
        <dbReference type="Rhea" id="RHEA:46608"/>
        <dbReference type="Rhea" id="RHEA-COMP:11060"/>
        <dbReference type="Rhea" id="RHEA-COMP:11605"/>
        <dbReference type="ChEBI" id="CHEBI:15378"/>
        <dbReference type="ChEBI" id="CHEBI:30013"/>
        <dbReference type="ChEBI" id="CHEBI:30616"/>
        <dbReference type="ChEBI" id="CHEBI:61977"/>
        <dbReference type="ChEBI" id="CHEBI:456216"/>
        <dbReference type="EC" id="2.7.11.1"/>
    </reaction>
</comment>
<reference evidence="12" key="1">
    <citation type="submission" date="2020-08" db="EMBL/GenBank/DDBJ databases">
        <title>Plant Genome Project.</title>
        <authorList>
            <person name="Zhang R.-G."/>
        </authorList>
    </citation>
    <scope>NUCLEOTIDE SEQUENCE</scope>
    <source>
        <strain evidence="12">WSP0</strain>
        <tissue evidence="12">Leaf</tissue>
    </source>
</reference>
<feature type="compositionally biased region" description="Low complexity" evidence="10">
    <location>
        <begin position="38"/>
        <end position="58"/>
    </location>
</feature>
<dbReference type="InterPro" id="IPR017441">
    <property type="entry name" value="Protein_kinase_ATP_BS"/>
</dbReference>
<dbReference type="PROSITE" id="PS00109">
    <property type="entry name" value="PROTEIN_KINASE_TYR"/>
    <property type="match status" value="1"/>
</dbReference>
<evidence type="ECO:0000256" key="7">
    <source>
        <dbReference type="ARBA" id="ARBA00047899"/>
    </source>
</evidence>
<dbReference type="PROSITE" id="PS50011">
    <property type="entry name" value="PROTEIN_KINASE_DOM"/>
    <property type="match status" value="1"/>
</dbReference>
<dbReference type="InterPro" id="IPR011009">
    <property type="entry name" value="Kinase-like_dom_sf"/>
</dbReference>
<sequence>MEEEAKENPDSESLNGTKKHAEIDDLSSPRGVLETPVSGSSDFDNSSISSGSSSFDSSAAEKSPVENPLIGEIGSNNVLHWKNLIENIKWKSVRRFSTIPLIGGYDLKNLRRKLGRNRSADEEIDCGDSVVPKPSWRNFSRSELSVATDNFSPEKLIGKGGHAEVYKGCLSDGQVVAVKRITKKDKKDEDRVGDFLSELGIIAHINHPNAAKLIGFSVDGGFHLVLQFSSHGSLASLLHENFTIHHSNDLRFYTMHIIRLTEQEKFSISGAAECLEWKIRFKVALGVAEGLQYLHCECHRRIIHRDITASNILLTEDNEPQISDFGLAKWLPEKWIHHVVDPIEGTFG</sequence>
<dbReference type="Gene3D" id="3.30.200.20">
    <property type="entry name" value="Phosphorylase Kinase, domain 1"/>
    <property type="match status" value="1"/>
</dbReference>
<evidence type="ECO:0000256" key="9">
    <source>
        <dbReference type="PROSITE-ProRule" id="PRU10141"/>
    </source>
</evidence>
<keyword evidence="13" id="KW-1185">Reference proteome</keyword>
<dbReference type="InterPro" id="IPR008266">
    <property type="entry name" value="Tyr_kinase_AS"/>
</dbReference>
<dbReference type="PANTHER" id="PTHR47987">
    <property type="entry name" value="OS08G0249100 PROTEIN"/>
    <property type="match status" value="1"/>
</dbReference>
<proteinExistence type="predicted"/>
<evidence type="ECO:0000256" key="6">
    <source>
        <dbReference type="ARBA" id="ARBA00022840"/>
    </source>
</evidence>
<dbReference type="FunFam" id="1.10.510.10:FF:001023">
    <property type="entry name" value="Os07g0541700 protein"/>
    <property type="match status" value="1"/>
</dbReference>
<evidence type="ECO:0000256" key="2">
    <source>
        <dbReference type="ARBA" id="ARBA00022527"/>
    </source>
</evidence>
<dbReference type="InterPro" id="IPR000719">
    <property type="entry name" value="Prot_kinase_dom"/>
</dbReference>
<dbReference type="AlphaFoldDB" id="A0AAV6ILT1"/>
<keyword evidence="5" id="KW-0418">Kinase</keyword>
<dbReference type="GO" id="GO:0005524">
    <property type="term" value="F:ATP binding"/>
    <property type="evidence" value="ECO:0007669"/>
    <property type="project" value="UniProtKB-UniRule"/>
</dbReference>
<evidence type="ECO:0000256" key="3">
    <source>
        <dbReference type="ARBA" id="ARBA00022679"/>
    </source>
</evidence>